<dbReference type="Proteomes" id="UP000000553">
    <property type="component" value="Chromosome"/>
</dbReference>
<protein>
    <submittedName>
        <fullName evidence="2">Uncharacterized protein</fullName>
    </submittedName>
</protein>
<keyword evidence="1" id="KW-0812">Transmembrane</keyword>
<keyword evidence="1" id="KW-1133">Transmembrane helix</keyword>
<dbReference type="AlphaFoldDB" id="A4Q7W6"/>
<dbReference type="KEGG" id="mhp:MHP7448_0699"/>
<dbReference type="EMBL" id="AE017244">
    <property type="protein sequence ID" value="ABP01114.1"/>
    <property type="molecule type" value="Genomic_DNA"/>
</dbReference>
<reference evidence="2 3" key="1">
    <citation type="journal article" date="2005" name="J. Bacteriol.">
        <title>Swine and poultry pathogens: the complete genome sequences of two strains of Mycoplasma hyopneumoniae and a strain of Mycoplasma synoviae.</title>
        <authorList>
            <person name="Vasconcelos A.T."/>
            <person name="Ferreira H.B."/>
            <person name="Bizarro C.V."/>
            <person name="Bonatto S.L."/>
            <person name="Carvalho M.O."/>
            <person name="Pinto P.M."/>
            <person name="Almeida D.F."/>
            <person name="Almeida L.G."/>
            <person name="Almeida R."/>
            <person name="Alves-Filho L."/>
            <person name="Assuncao E.N."/>
            <person name="Azevedo V.A."/>
            <person name="Bogo M.R."/>
            <person name="Brigido M.M."/>
            <person name="Brocchi M."/>
            <person name="Burity H.A."/>
            <person name="Camargo A.A."/>
            <person name="Camargo S.S."/>
            <person name="Carepo M.S."/>
            <person name="Carraro D.M."/>
            <person name="de Mattos Cascardo J.C."/>
            <person name="Castro L.A."/>
            <person name="Cavalcanti G."/>
            <person name="Chemale G."/>
            <person name="Collevatti R.G."/>
            <person name="Cunha C.W."/>
            <person name="Dallagiovanna B."/>
            <person name="Dambros B.P."/>
            <person name="Dellagostin O.A."/>
            <person name="Falcao C."/>
            <person name="Fantinatti-Garboggini F."/>
            <person name="Felipe M.S."/>
            <person name="Fiorentin L."/>
            <person name="Franco G.R."/>
            <person name="Freitas N.S."/>
            <person name="Frias D."/>
            <person name="Grangeiro T.B."/>
            <person name="Grisard E.C."/>
            <person name="Guimaraes C.T."/>
            <person name="Hungria M."/>
            <person name="Jardim S.N."/>
            <person name="Krieger M.A."/>
            <person name="Laurino J.P."/>
            <person name="Lima L.F."/>
            <person name="Lopes M.I."/>
            <person name="Loreto E.L."/>
            <person name="Madeira H.M."/>
            <person name="Manfio G.P."/>
            <person name="Maranhao A.Q."/>
            <person name="Martinkovics C.T."/>
            <person name="Medeiros S.R."/>
            <person name="Moreira M.A."/>
            <person name="Neiva M."/>
            <person name="Ramalho-Neto C.E."/>
            <person name="Nicolas M.F."/>
            <person name="Oliveira S.C."/>
            <person name="Paixao R.F."/>
            <person name="Pedrosa F.O."/>
            <person name="Pena S.D."/>
            <person name="Pereira M."/>
            <person name="Pereira-Ferrari L."/>
            <person name="Piffer I."/>
            <person name="Pinto L.S."/>
            <person name="Potrich D.P."/>
            <person name="Salim A.C."/>
            <person name="Santos F.R."/>
            <person name="Schmitt R."/>
            <person name="Schneider M.P."/>
            <person name="Schrank A."/>
            <person name="Schrank I.S."/>
            <person name="Schuck A.F."/>
            <person name="Seuanez H.N."/>
            <person name="Silva D.W."/>
            <person name="Silva R."/>
            <person name="Silva S.C."/>
            <person name="Soares C.M."/>
            <person name="Souza K.R."/>
            <person name="Souza R.C."/>
            <person name="Staats C.C."/>
            <person name="Steffens M.B."/>
            <person name="Teixeira S.M."/>
            <person name="Urmenyi T.P."/>
            <person name="Vainstein M.H."/>
            <person name="Zuccherato L.W."/>
            <person name="Simpson A.J."/>
            <person name="Zaha A."/>
        </authorList>
    </citation>
    <scope>NUCLEOTIDE SEQUENCE [LARGE SCALE GENOMIC DNA]</scope>
    <source>
        <strain evidence="2 3">7448</strain>
    </source>
</reference>
<keyword evidence="1" id="KW-0472">Membrane</keyword>
<name>A4Q7W6_MESH7</name>
<dbReference type="HOGENOM" id="CLU_2771446_0_0_14"/>
<gene>
    <name evidence="2" type="ordered locus">MHP7448_0699</name>
</gene>
<organism evidence="2 3">
    <name type="scientific">Mesomycoplasma hyopneumoniae (strain 7448)</name>
    <name type="common">Mycoplasma hyopneumoniae</name>
    <dbReference type="NCBI Taxonomy" id="262722"/>
    <lineage>
        <taxon>Bacteria</taxon>
        <taxon>Bacillati</taxon>
        <taxon>Mycoplasmatota</taxon>
        <taxon>Mycoplasmoidales</taxon>
        <taxon>Metamycoplasmataceae</taxon>
        <taxon>Mesomycoplasma</taxon>
    </lineage>
</organism>
<feature type="transmembrane region" description="Helical" evidence="1">
    <location>
        <begin position="46"/>
        <end position="65"/>
    </location>
</feature>
<evidence type="ECO:0000256" key="1">
    <source>
        <dbReference type="SAM" id="Phobius"/>
    </source>
</evidence>
<evidence type="ECO:0000313" key="3">
    <source>
        <dbReference type="Proteomes" id="UP000000553"/>
    </source>
</evidence>
<accession>A4Q7W6</accession>
<feature type="transmembrane region" description="Helical" evidence="1">
    <location>
        <begin position="6"/>
        <end position="25"/>
    </location>
</feature>
<proteinExistence type="predicted"/>
<evidence type="ECO:0000313" key="2">
    <source>
        <dbReference type="EMBL" id="ABP01114.1"/>
    </source>
</evidence>
<sequence>MESIGMLILSPISLIFWLSFGYCFLFKSDRFKKYLNTNPKRRLIFLGFWVILIAVIIFGVIWTYVNFFS</sequence>